<keyword evidence="3" id="KW-1185">Reference proteome</keyword>
<gene>
    <name evidence="2" type="ordered locus">NT01CX_1442</name>
</gene>
<dbReference type="AlphaFoldDB" id="A0PYS1"/>
<evidence type="ECO:0000313" key="3">
    <source>
        <dbReference type="Proteomes" id="UP000008220"/>
    </source>
</evidence>
<feature type="domain" description="N-acetyltransferase" evidence="1">
    <location>
        <begin position="27"/>
        <end position="171"/>
    </location>
</feature>
<dbReference type="KEGG" id="cno:NT01CX_1442"/>
<dbReference type="eggNOG" id="COG1670">
    <property type="taxonomic scope" value="Bacteria"/>
</dbReference>
<dbReference type="PANTHER" id="PTHR43415:SF3">
    <property type="entry name" value="GNAT-FAMILY ACETYLTRANSFERASE"/>
    <property type="match status" value="1"/>
</dbReference>
<protein>
    <submittedName>
        <fullName evidence="2">Putative enzyme-regulator fusion protein</fullName>
    </submittedName>
</protein>
<dbReference type="Pfam" id="PF13302">
    <property type="entry name" value="Acetyltransf_3"/>
    <property type="match status" value="1"/>
</dbReference>
<dbReference type="GO" id="GO:0016747">
    <property type="term" value="F:acyltransferase activity, transferring groups other than amino-acyl groups"/>
    <property type="evidence" value="ECO:0007669"/>
    <property type="project" value="InterPro"/>
</dbReference>
<name>A0PYS1_CLONN</name>
<dbReference type="PROSITE" id="PS51186">
    <property type="entry name" value="GNAT"/>
    <property type="match status" value="1"/>
</dbReference>
<evidence type="ECO:0000313" key="2">
    <source>
        <dbReference type="EMBL" id="ABK60846.1"/>
    </source>
</evidence>
<dbReference type="PATRIC" id="fig|386415.7.peg.548"/>
<dbReference type="STRING" id="386415.NT01CX_1442"/>
<dbReference type="SUPFAM" id="SSF55729">
    <property type="entry name" value="Acyl-CoA N-acyltransferases (Nat)"/>
    <property type="match status" value="1"/>
</dbReference>
<dbReference type="InterPro" id="IPR000182">
    <property type="entry name" value="GNAT_dom"/>
</dbReference>
<sequence length="171" mass="20183">MKHNSIKLRREVFKSDAWKMIDWLHDNMVTQYLNEYNNVCNSIKDVMRRVNMPILTHLFNQDGAFFMITTNTKGEEPIGFLRLVPKKDATEMVVVIGDREKWGKGLGSNAIFEGLKHAFFNWRVDEVIAKINFKNERSRRAFKRVGFRKDKELPKEIQYSISIDEFISMSF</sequence>
<proteinExistence type="predicted"/>
<accession>A0PYS1</accession>
<dbReference type="Proteomes" id="UP000008220">
    <property type="component" value="Chromosome"/>
</dbReference>
<dbReference type="PANTHER" id="PTHR43415">
    <property type="entry name" value="SPERMIDINE N(1)-ACETYLTRANSFERASE"/>
    <property type="match status" value="1"/>
</dbReference>
<dbReference type="RefSeq" id="WP_011721531.1">
    <property type="nucleotide sequence ID" value="NC_008593.1"/>
</dbReference>
<evidence type="ECO:0000259" key="1">
    <source>
        <dbReference type="PROSITE" id="PS51186"/>
    </source>
</evidence>
<reference evidence="2 3" key="1">
    <citation type="journal article" date="2006" name="Nat. Biotechnol.">
        <title>The genome and transcriptomes of the anti-tumor agent Clostridium novyi-NT.</title>
        <authorList>
            <person name="Bettegowda C."/>
            <person name="Huang X."/>
            <person name="Lin J."/>
            <person name="Cheong I."/>
            <person name="Kohli M."/>
            <person name="Szabo S.A."/>
            <person name="Zhang X."/>
            <person name="Diaz L.A. Jr."/>
            <person name="Velculescu V.E."/>
            <person name="Parmigiani G."/>
            <person name="Kinzler K.W."/>
            <person name="Vogelstein B."/>
            <person name="Zhou S."/>
        </authorList>
    </citation>
    <scope>NUCLEOTIDE SEQUENCE [LARGE SCALE GENOMIC DNA]</scope>
    <source>
        <strain evidence="2 3">NT</strain>
    </source>
</reference>
<organism evidence="2 3">
    <name type="scientific">Clostridium novyi (strain NT)</name>
    <dbReference type="NCBI Taxonomy" id="386415"/>
    <lineage>
        <taxon>Bacteria</taxon>
        <taxon>Bacillati</taxon>
        <taxon>Bacillota</taxon>
        <taxon>Clostridia</taxon>
        <taxon>Eubacteriales</taxon>
        <taxon>Clostridiaceae</taxon>
        <taxon>Clostridium</taxon>
    </lineage>
</organism>
<dbReference type="HOGENOM" id="CLU_1560248_0_0_9"/>
<dbReference type="EMBL" id="CP000382">
    <property type="protein sequence ID" value="ABK60846.1"/>
    <property type="molecule type" value="Genomic_DNA"/>
</dbReference>
<dbReference type="InterPro" id="IPR016181">
    <property type="entry name" value="Acyl_CoA_acyltransferase"/>
</dbReference>
<dbReference type="Gene3D" id="3.40.630.30">
    <property type="match status" value="1"/>
</dbReference>